<accession>A0A377Q6V9</accession>
<protein>
    <submittedName>
        <fullName evidence="2">Uncharacterized protein</fullName>
    </submittedName>
</protein>
<name>A0A377Q6V9_9NEIS</name>
<gene>
    <name evidence="3" type="ORF">EV682_105243</name>
    <name evidence="2" type="ORF">NCTC11159_01514</name>
</gene>
<dbReference type="EMBL" id="SMBT01000005">
    <property type="protein sequence ID" value="TCU87118.1"/>
    <property type="molecule type" value="Genomic_DNA"/>
</dbReference>
<evidence type="ECO:0000313" key="5">
    <source>
        <dbReference type="Proteomes" id="UP000295794"/>
    </source>
</evidence>
<reference evidence="2 4" key="1">
    <citation type="submission" date="2018-06" db="EMBL/GenBank/DDBJ databases">
        <authorList>
            <consortium name="Pathogen Informatics"/>
            <person name="Doyle S."/>
        </authorList>
    </citation>
    <scope>NUCLEOTIDE SEQUENCE [LARGE SCALE GENOMIC DNA]</scope>
    <source>
        <strain evidence="2 4">NCTC11159</strain>
    </source>
</reference>
<feature type="transmembrane region" description="Helical" evidence="1">
    <location>
        <begin position="132"/>
        <end position="155"/>
    </location>
</feature>
<dbReference type="Proteomes" id="UP000255108">
    <property type="component" value="Unassembled WGS sequence"/>
</dbReference>
<reference evidence="3 5" key="2">
    <citation type="submission" date="2019-03" db="EMBL/GenBank/DDBJ databases">
        <title>Genomic Encyclopedia of Type Strains, Phase IV (KMG-IV): sequencing the most valuable type-strain genomes for metagenomic binning, comparative biology and taxonomic classification.</title>
        <authorList>
            <person name="Goeker M."/>
        </authorList>
    </citation>
    <scope>NUCLEOTIDE SEQUENCE [LARGE SCALE GENOMIC DNA]</scope>
    <source>
        <strain evidence="3 5">DSM 3764</strain>
    </source>
</reference>
<sequence>MPINKQWLANALTVFWVALLGLFFAQVEIQIEGAAGWAAALPTWRIEKHWLLDIFWGGRPMTGYHAWVFPFVALFFHFPFFFMQQWSLRLELRALASIMFFWIVEDYLWFVLNPAYGIHHFSPAYIPWHKNWFWFAPVDYWTFLFGAGLLFYFSFKRG</sequence>
<dbReference type="Proteomes" id="UP000295794">
    <property type="component" value="Unassembled WGS sequence"/>
</dbReference>
<dbReference type="AlphaFoldDB" id="A0A377Q6V9"/>
<keyword evidence="1" id="KW-0472">Membrane</keyword>
<evidence type="ECO:0000313" key="2">
    <source>
        <dbReference type="EMBL" id="STQ90450.1"/>
    </source>
</evidence>
<keyword evidence="1" id="KW-1133">Transmembrane helix</keyword>
<feature type="transmembrane region" description="Helical" evidence="1">
    <location>
        <begin position="94"/>
        <end position="112"/>
    </location>
</feature>
<dbReference type="RefSeq" id="WP_115226769.1">
    <property type="nucleotide sequence ID" value="NZ_CAWOLO010000005.1"/>
</dbReference>
<dbReference type="OrthoDB" id="5950601at2"/>
<organism evidence="2 4">
    <name type="scientific">Iodobacter fluviatilis</name>
    <dbReference type="NCBI Taxonomy" id="537"/>
    <lineage>
        <taxon>Bacteria</taxon>
        <taxon>Pseudomonadati</taxon>
        <taxon>Pseudomonadota</taxon>
        <taxon>Betaproteobacteria</taxon>
        <taxon>Neisseriales</taxon>
        <taxon>Chitinibacteraceae</taxon>
        <taxon>Iodobacter</taxon>
    </lineage>
</organism>
<evidence type="ECO:0000313" key="3">
    <source>
        <dbReference type="EMBL" id="TCU87118.1"/>
    </source>
</evidence>
<proteinExistence type="predicted"/>
<keyword evidence="5" id="KW-1185">Reference proteome</keyword>
<dbReference type="EMBL" id="UGHR01000001">
    <property type="protein sequence ID" value="STQ90450.1"/>
    <property type="molecule type" value="Genomic_DNA"/>
</dbReference>
<feature type="transmembrane region" description="Helical" evidence="1">
    <location>
        <begin position="64"/>
        <end position="82"/>
    </location>
</feature>
<keyword evidence="1" id="KW-0812">Transmembrane</keyword>
<evidence type="ECO:0000313" key="4">
    <source>
        <dbReference type="Proteomes" id="UP000255108"/>
    </source>
</evidence>
<evidence type="ECO:0000256" key="1">
    <source>
        <dbReference type="SAM" id="Phobius"/>
    </source>
</evidence>